<dbReference type="InterPro" id="IPR039420">
    <property type="entry name" value="WalR-like"/>
</dbReference>
<gene>
    <name evidence="8" type="ORF">E6Q80_17935</name>
</gene>
<keyword evidence="1 5" id="KW-0597">Phosphoprotein</keyword>
<dbReference type="InterPro" id="IPR000792">
    <property type="entry name" value="Tscrpt_reg_LuxR_C"/>
</dbReference>
<dbReference type="PROSITE" id="PS00622">
    <property type="entry name" value="HTH_LUXR_1"/>
    <property type="match status" value="1"/>
</dbReference>
<dbReference type="PROSITE" id="PS50043">
    <property type="entry name" value="HTH_LUXR_2"/>
    <property type="match status" value="1"/>
</dbReference>
<evidence type="ECO:0000256" key="4">
    <source>
        <dbReference type="ARBA" id="ARBA00023163"/>
    </source>
</evidence>
<evidence type="ECO:0000256" key="3">
    <source>
        <dbReference type="ARBA" id="ARBA00023125"/>
    </source>
</evidence>
<dbReference type="PROSITE" id="PS50110">
    <property type="entry name" value="RESPONSE_REGULATORY"/>
    <property type="match status" value="1"/>
</dbReference>
<dbReference type="RefSeq" id="WP_004323760.1">
    <property type="nucleotide sequence ID" value="NZ_JAYRXT010000393.1"/>
</dbReference>
<evidence type="ECO:0000256" key="2">
    <source>
        <dbReference type="ARBA" id="ARBA00023015"/>
    </source>
</evidence>
<dbReference type="PANTHER" id="PTHR43214:SF41">
    <property type="entry name" value="NITRATE_NITRITE RESPONSE REGULATOR PROTEIN NARP"/>
    <property type="match status" value="1"/>
</dbReference>
<dbReference type="InterPro" id="IPR016032">
    <property type="entry name" value="Sig_transdc_resp-reg_C-effctor"/>
</dbReference>
<keyword evidence="2" id="KW-0805">Transcription regulation</keyword>
<organism evidence="8 9">
    <name type="scientific">Thauera aminoaromatica</name>
    <dbReference type="NCBI Taxonomy" id="164330"/>
    <lineage>
        <taxon>Bacteria</taxon>
        <taxon>Pseudomonadati</taxon>
        <taxon>Pseudomonadota</taxon>
        <taxon>Betaproteobacteria</taxon>
        <taxon>Rhodocyclales</taxon>
        <taxon>Zoogloeaceae</taxon>
        <taxon>Thauera</taxon>
    </lineage>
</organism>
<dbReference type="SMART" id="SM00448">
    <property type="entry name" value="REC"/>
    <property type="match status" value="1"/>
</dbReference>
<dbReference type="Proteomes" id="UP000321192">
    <property type="component" value="Unassembled WGS sequence"/>
</dbReference>
<proteinExistence type="predicted"/>
<dbReference type="GO" id="GO:0003677">
    <property type="term" value="F:DNA binding"/>
    <property type="evidence" value="ECO:0007669"/>
    <property type="project" value="UniProtKB-KW"/>
</dbReference>
<dbReference type="PRINTS" id="PR00038">
    <property type="entry name" value="HTHLUXR"/>
</dbReference>
<evidence type="ECO:0000313" key="8">
    <source>
        <dbReference type="EMBL" id="TXH80937.1"/>
    </source>
</evidence>
<dbReference type="Pfam" id="PF00072">
    <property type="entry name" value="Response_reg"/>
    <property type="match status" value="1"/>
</dbReference>
<feature type="domain" description="HTH luxR-type" evidence="6">
    <location>
        <begin position="144"/>
        <end position="209"/>
    </location>
</feature>
<feature type="modified residue" description="4-aspartylphosphate" evidence="5">
    <location>
        <position position="55"/>
    </location>
</feature>
<evidence type="ECO:0000256" key="1">
    <source>
        <dbReference type="ARBA" id="ARBA00022553"/>
    </source>
</evidence>
<evidence type="ECO:0000259" key="6">
    <source>
        <dbReference type="PROSITE" id="PS50043"/>
    </source>
</evidence>
<dbReference type="CDD" id="cd17535">
    <property type="entry name" value="REC_NarL-like"/>
    <property type="match status" value="1"/>
</dbReference>
<dbReference type="InterPro" id="IPR011006">
    <property type="entry name" value="CheY-like_superfamily"/>
</dbReference>
<protein>
    <submittedName>
        <fullName evidence="8">Response regulator transcription factor</fullName>
    </submittedName>
</protein>
<dbReference type="Pfam" id="PF00196">
    <property type="entry name" value="GerE"/>
    <property type="match status" value="1"/>
</dbReference>
<dbReference type="InterPro" id="IPR058245">
    <property type="entry name" value="NreC/VraR/RcsB-like_REC"/>
</dbReference>
<dbReference type="GO" id="GO:0006355">
    <property type="term" value="P:regulation of DNA-templated transcription"/>
    <property type="evidence" value="ECO:0007669"/>
    <property type="project" value="InterPro"/>
</dbReference>
<dbReference type="SMART" id="SM00421">
    <property type="entry name" value="HTH_LUXR"/>
    <property type="match status" value="1"/>
</dbReference>
<evidence type="ECO:0000313" key="9">
    <source>
        <dbReference type="Proteomes" id="UP000321192"/>
    </source>
</evidence>
<dbReference type="CDD" id="cd06170">
    <property type="entry name" value="LuxR_C_like"/>
    <property type="match status" value="1"/>
</dbReference>
<keyword evidence="3" id="KW-0238">DNA-binding</keyword>
<dbReference type="Gene3D" id="3.40.50.2300">
    <property type="match status" value="1"/>
</dbReference>
<reference evidence="8 9" key="1">
    <citation type="submission" date="2018-09" db="EMBL/GenBank/DDBJ databases">
        <title>Metagenome Assembled Genomes from an Advanced Water Purification Facility.</title>
        <authorList>
            <person name="Stamps B.W."/>
            <person name="Spear J.R."/>
        </authorList>
    </citation>
    <scope>NUCLEOTIDE SEQUENCE [LARGE SCALE GENOMIC DNA]</scope>
    <source>
        <strain evidence="8">Bin_27_1</strain>
    </source>
</reference>
<comment type="caution">
    <text evidence="8">The sequence shown here is derived from an EMBL/GenBank/DDBJ whole genome shotgun (WGS) entry which is preliminary data.</text>
</comment>
<name>A0A5C7SB52_THASP</name>
<dbReference type="EMBL" id="SSFD01000294">
    <property type="protein sequence ID" value="TXH80937.1"/>
    <property type="molecule type" value="Genomic_DNA"/>
</dbReference>
<dbReference type="AlphaFoldDB" id="A0A5C7SB52"/>
<accession>A0A5C7SB52</accession>
<dbReference type="PANTHER" id="PTHR43214">
    <property type="entry name" value="TWO-COMPONENT RESPONSE REGULATOR"/>
    <property type="match status" value="1"/>
</dbReference>
<feature type="domain" description="Response regulatory" evidence="7">
    <location>
        <begin position="4"/>
        <end position="120"/>
    </location>
</feature>
<sequence length="220" mass="23672">MSLRILLADDHQMFRHALRALLARDPELEVVAEAASGEEVLAIADAQPVDLVCMDIAMPGMDGIEATRRLLARHPALRVIGLSAFADRQFVTDLLAAGARGYITKGEAGDELLRAIRTVCEGRSYLCPEVAATVADALRDSPGVYAAAPRLTARERQVLQLIAEGLTSVQIGDRLHIAASTVEVHRRNLMRKLDLHNVAELTRYAIHSGISPNVTPGGAG</sequence>
<keyword evidence="4" id="KW-0804">Transcription</keyword>
<dbReference type="SUPFAM" id="SSF46894">
    <property type="entry name" value="C-terminal effector domain of the bipartite response regulators"/>
    <property type="match status" value="1"/>
</dbReference>
<evidence type="ECO:0000259" key="7">
    <source>
        <dbReference type="PROSITE" id="PS50110"/>
    </source>
</evidence>
<dbReference type="SUPFAM" id="SSF52172">
    <property type="entry name" value="CheY-like"/>
    <property type="match status" value="1"/>
</dbReference>
<evidence type="ECO:0000256" key="5">
    <source>
        <dbReference type="PROSITE-ProRule" id="PRU00169"/>
    </source>
</evidence>
<dbReference type="GO" id="GO:0000160">
    <property type="term" value="P:phosphorelay signal transduction system"/>
    <property type="evidence" value="ECO:0007669"/>
    <property type="project" value="InterPro"/>
</dbReference>
<dbReference type="InterPro" id="IPR001789">
    <property type="entry name" value="Sig_transdc_resp-reg_receiver"/>
</dbReference>